<dbReference type="AlphaFoldDB" id="A0A6G4XID4"/>
<dbReference type="RefSeq" id="WP_165332086.1">
    <property type="nucleotide sequence ID" value="NZ_JAAKZW010000040.1"/>
</dbReference>
<protein>
    <submittedName>
        <fullName evidence="1">Cupin domain-containing protein</fullName>
    </submittedName>
</protein>
<dbReference type="SUPFAM" id="SSF51182">
    <property type="entry name" value="RmlC-like cupins"/>
    <property type="match status" value="1"/>
</dbReference>
<organism evidence="1 2">
    <name type="scientific">Streptomyces mesophilus</name>
    <dbReference type="NCBI Taxonomy" id="1775132"/>
    <lineage>
        <taxon>Bacteria</taxon>
        <taxon>Bacillati</taxon>
        <taxon>Actinomycetota</taxon>
        <taxon>Actinomycetes</taxon>
        <taxon>Kitasatosporales</taxon>
        <taxon>Streptomycetaceae</taxon>
        <taxon>Streptomyces</taxon>
    </lineage>
</organism>
<gene>
    <name evidence="1" type="ORF">G6045_13065</name>
</gene>
<sequence length="126" mass="12904">MFGMTIDTALDRNARSTALRLDPKGGPFRELAAVRIQVPAGGTIPAHSHGASELLLTGIAGVVEASCTCGARTVEPGTFAMLPAGKEITLVNNGEQDATVLAVFSQSEFTEALPHAAAEGCGCHKG</sequence>
<dbReference type="InterPro" id="IPR014710">
    <property type="entry name" value="RmlC-like_jellyroll"/>
</dbReference>
<dbReference type="EMBL" id="JAAKZW010000040">
    <property type="protein sequence ID" value="NGO76587.1"/>
    <property type="molecule type" value="Genomic_DNA"/>
</dbReference>
<comment type="caution">
    <text evidence="1">The sequence shown here is derived from an EMBL/GenBank/DDBJ whole genome shotgun (WGS) entry which is preliminary data.</text>
</comment>
<evidence type="ECO:0000313" key="1">
    <source>
        <dbReference type="EMBL" id="NGO76587.1"/>
    </source>
</evidence>
<dbReference type="Proteomes" id="UP000481109">
    <property type="component" value="Unassembled WGS sequence"/>
</dbReference>
<dbReference type="Gene3D" id="2.60.120.10">
    <property type="entry name" value="Jelly Rolls"/>
    <property type="match status" value="1"/>
</dbReference>
<proteinExistence type="predicted"/>
<dbReference type="InterPro" id="IPR011051">
    <property type="entry name" value="RmlC_Cupin_sf"/>
</dbReference>
<name>A0A6G4XID4_9ACTN</name>
<keyword evidence="2" id="KW-1185">Reference proteome</keyword>
<evidence type="ECO:0000313" key="2">
    <source>
        <dbReference type="Proteomes" id="UP000481109"/>
    </source>
</evidence>
<reference evidence="1 2" key="1">
    <citation type="submission" date="2020-02" db="EMBL/GenBank/DDBJ databases">
        <title>Whole-genome analyses of novel actinobacteria.</title>
        <authorList>
            <person name="Sahin N."/>
            <person name="Tokatli A."/>
        </authorList>
    </citation>
    <scope>NUCLEOTIDE SEQUENCE [LARGE SCALE GENOMIC DNA]</scope>
    <source>
        <strain evidence="1 2">YC504</strain>
    </source>
</reference>
<accession>A0A6G4XID4</accession>